<organism evidence="5 6">
    <name type="scientific">Paenibacillus arenilitoris</name>
    <dbReference type="NCBI Taxonomy" id="2772299"/>
    <lineage>
        <taxon>Bacteria</taxon>
        <taxon>Bacillati</taxon>
        <taxon>Bacillota</taxon>
        <taxon>Bacilli</taxon>
        <taxon>Bacillales</taxon>
        <taxon>Paenibacillaceae</taxon>
        <taxon>Paenibacillus</taxon>
    </lineage>
</organism>
<protein>
    <submittedName>
        <fullName evidence="5">AraC family transcriptional regulator</fullName>
    </submittedName>
</protein>
<comment type="caution">
    <text evidence="5">The sequence shown here is derived from an EMBL/GenBank/DDBJ whole genome shotgun (WGS) entry which is preliminary data.</text>
</comment>
<dbReference type="PROSITE" id="PS01124">
    <property type="entry name" value="HTH_ARAC_FAMILY_2"/>
    <property type="match status" value="1"/>
</dbReference>
<dbReference type="PANTHER" id="PTHR46796">
    <property type="entry name" value="HTH-TYPE TRANSCRIPTIONAL ACTIVATOR RHAS-RELATED"/>
    <property type="match status" value="1"/>
</dbReference>
<proteinExistence type="predicted"/>
<sequence length="298" mass="33670">MSENDTLHARAPAPKHTHVVHTDTEFRIELPFGPEPSSLFYVGINHAQNWSTSTHYHDHYELCYLDGGDCPYKIDETLYDVHAGELLVTKPGELHFGLAGEQSPFKLYYVGFALTGMPELQAEFYRVGLHRVAKDSGGQVKSLFDRIIGEVQEPHYLGRAMAEGLFRQLLVQTLRLLRDSVLTGEAQPKPLQPAITDVINRLHRDIRYDHDLDELARSIPISRSHLAREFKSAVGVPIGKYIRNLCMDKAKSELRGTAKPVTQIADELGFSSIHTFSIFFKRFADRSPSDYRHAGRDG</sequence>
<dbReference type="GO" id="GO:0003700">
    <property type="term" value="F:DNA-binding transcription factor activity"/>
    <property type="evidence" value="ECO:0007669"/>
    <property type="project" value="InterPro"/>
</dbReference>
<keyword evidence="2" id="KW-0238">DNA-binding</keyword>
<dbReference type="AlphaFoldDB" id="A0A927CLK4"/>
<dbReference type="SUPFAM" id="SSF46689">
    <property type="entry name" value="Homeodomain-like"/>
    <property type="match status" value="2"/>
</dbReference>
<dbReference type="InterPro" id="IPR003313">
    <property type="entry name" value="AraC-bd"/>
</dbReference>
<dbReference type="Pfam" id="PF12833">
    <property type="entry name" value="HTH_18"/>
    <property type="match status" value="1"/>
</dbReference>
<dbReference type="EMBL" id="JACXIY010000006">
    <property type="protein sequence ID" value="MBD2867865.1"/>
    <property type="molecule type" value="Genomic_DNA"/>
</dbReference>
<dbReference type="SUPFAM" id="SSF51215">
    <property type="entry name" value="Regulatory protein AraC"/>
    <property type="match status" value="1"/>
</dbReference>
<reference evidence="5" key="1">
    <citation type="submission" date="2020-09" db="EMBL/GenBank/DDBJ databases">
        <title>A novel bacterium of genus Paenibacillus, isolated from South China Sea.</title>
        <authorList>
            <person name="Huang H."/>
            <person name="Mo K."/>
            <person name="Hu Y."/>
        </authorList>
    </citation>
    <scope>NUCLEOTIDE SEQUENCE</scope>
    <source>
        <strain evidence="5">IB182493</strain>
    </source>
</reference>
<feature type="domain" description="HTH araC/xylS-type" evidence="4">
    <location>
        <begin position="196"/>
        <end position="294"/>
    </location>
</feature>
<dbReference type="Pfam" id="PF02311">
    <property type="entry name" value="AraC_binding"/>
    <property type="match status" value="1"/>
</dbReference>
<evidence type="ECO:0000256" key="2">
    <source>
        <dbReference type="ARBA" id="ARBA00023125"/>
    </source>
</evidence>
<dbReference type="RefSeq" id="WP_190858752.1">
    <property type="nucleotide sequence ID" value="NZ_JACXIY010000006.1"/>
</dbReference>
<dbReference type="InterPro" id="IPR037923">
    <property type="entry name" value="HTH-like"/>
</dbReference>
<evidence type="ECO:0000256" key="1">
    <source>
        <dbReference type="ARBA" id="ARBA00023015"/>
    </source>
</evidence>
<dbReference type="Gene3D" id="1.10.10.60">
    <property type="entry name" value="Homeodomain-like"/>
    <property type="match status" value="1"/>
</dbReference>
<evidence type="ECO:0000313" key="5">
    <source>
        <dbReference type="EMBL" id="MBD2867865.1"/>
    </source>
</evidence>
<keyword evidence="6" id="KW-1185">Reference proteome</keyword>
<dbReference type="InterPro" id="IPR018060">
    <property type="entry name" value="HTH_AraC"/>
</dbReference>
<keyword evidence="3" id="KW-0804">Transcription</keyword>
<gene>
    <name evidence="5" type="ORF">IDH41_04685</name>
</gene>
<dbReference type="InterPro" id="IPR050204">
    <property type="entry name" value="AraC_XylS_family_regulators"/>
</dbReference>
<evidence type="ECO:0000256" key="3">
    <source>
        <dbReference type="ARBA" id="ARBA00023163"/>
    </source>
</evidence>
<keyword evidence="1" id="KW-0805">Transcription regulation</keyword>
<name>A0A927CLK4_9BACL</name>
<dbReference type="Proteomes" id="UP000632125">
    <property type="component" value="Unassembled WGS sequence"/>
</dbReference>
<dbReference type="InterPro" id="IPR009057">
    <property type="entry name" value="Homeodomain-like_sf"/>
</dbReference>
<evidence type="ECO:0000259" key="4">
    <source>
        <dbReference type="PROSITE" id="PS01124"/>
    </source>
</evidence>
<evidence type="ECO:0000313" key="6">
    <source>
        <dbReference type="Proteomes" id="UP000632125"/>
    </source>
</evidence>
<dbReference type="GO" id="GO:0043565">
    <property type="term" value="F:sequence-specific DNA binding"/>
    <property type="evidence" value="ECO:0007669"/>
    <property type="project" value="InterPro"/>
</dbReference>
<dbReference type="SMART" id="SM00342">
    <property type="entry name" value="HTH_ARAC"/>
    <property type="match status" value="1"/>
</dbReference>
<accession>A0A927CLK4</accession>